<dbReference type="AlphaFoldDB" id="X1KWR4"/>
<comment type="caution">
    <text evidence="1">The sequence shown here is derived from an EMBL/GenBank/DDBJ whole genome shotgun (WGS) entry which is preliminary data.</text>
</comment>
<feature type="non-terminal residue" evidence="1">
    <location>
        <position position="244"/>
    </location>
</feature>
<organism evidence="1">
    <name type="scientific">marine sediment metagenome</name>
    <dbReference type="NCBI Taxonomy" id="412755"/>
    <lineage>
        <taxon>unclassified sequences</taxon>
        <taxon>metagenomes</taxon>
        <taxon>ecological metagenomes</taxon>
    </lineage>
</organism>
<reference evidence="1" key="1">
    <citation type="journal article" date="2014" name="Front. Microbiol.">
        <title>High frequency of phylogenetically diverse reductive dehalogenase-homologous genes in deep subseafloor sedimentary metagenomes.</title>
        <authorList>
            <person name="Kawai M."/>
            <person name="Futagami T."/>
            <person name="Toyoda A."/>
            <person name="Takaki Y."/>
            <person name="Nishi S."/>
            <person name="Hori S."/>
            <person name="Arai W."/>
            <person name="Tsubouchi T."/>
            <person name="Morono Y."/>
            <person name="Uchiyama I."/>
            <person name="Ito T."/>
            <person name="Fujiyama A."/>
            <person name="Inagaki F."/>
            <person name="Takami H."/>
        </authorList>
    </citation>
    <scope>NUCLEOTIDE SEQUENCE</scope>
    <source>
        <strain evidence="1">Expedition CK06-06</strain>
    </source>
</reference>
<dbReference type="InterPro" id="IPR029044">
    <property type="entry name" value="Nucleotide-diphossugar_trans"/>
</dbReference>
<gene>
    <name evidence="1" type="ORF">S03H2_59964</name>
</gene>
<evidence type="ECO:0000313" key="1">
    <source>
        <dbReference type="EMBL" id="GAH86423.1"/>
    </source>
</evidence>
<sequence length="244" mass="27661">VQIALPFNTGLTHAEGELVYFMNDSMYPHPRVLERHWEIYSKYGLKVIISGPLIDAIVASGRSVWAGAPPMPIQIKNDEGAIVPCPELTPPISLPLKDNFEEATPENLISIFKEPFKPMWPKTFLPDWRLGHISKVSIDKNLCENDNPDWFWAGRNDSAPLEALLDINGWDEAFDGRPGGVDADLGARLMKYGCRFLVDRELPCYMLPHPARKRANISEDDRLKRVAEKRKVQPIPNDYSLRAE</sequence>
<feature type="non-terminal residue" evidence="1">
    <location>
        <position position="1"/>
    </location>
</feature>
<accession>X1KWR4</accession>
<dbReference type="EMBL" id="BARU01038600">
    <property type="protein sequence ID" value="GAH86423.1"/>
    <property type="molecule type" value="Genomic_DNA"/>
</dbReference>
<dbReference type="SUPFAM" id="SSF53448">
    <property type="entry name" value="Nucleotide-diphospho-sugar transferases"/>
    <property type="match status" value="1"/>
</dbReference>
<name>X1KWR4_9ZZZZ</name>
<protein>
    <submittedName>
        <fullName evidence="1">Uncharacterized protein</fullName>
    </submittedName>
</protein>
<dbReference type="Gene3D" id="3.90.550.10">
    <property type="entry name" value="Spore Coat Polysaccharide Biosynthesis Protein SpsA, Chain A"/>
    <property type="match status" value="1"/>
</dbReference>
<proteinExistence type="predicted"/>